<dbReference type="EC" id="4.-.-.-" evidence="9"/>
<comment type="pathway">
    <text evidence="2 9">Purine metabolism; 7-cyano-7-deazaguanine biosynthesis.</text>
</comment>
<evidence type="ECO:0000313" key="10">
    <source>
        <dbReference type="EMBL" id="MCF3948425.1"/>
    </source>
</evidence>
<protein>
    <recommendedName>
        <fullName evidence="4 9">6-carboxy-5,6,7,8-tetrahydropterin synthase</fullName>
        <ecNumber evidence="9">4.-.-.-</ecNumber>
    </recommendedName>
</protein>
<keyword evidence="6 9" id="KW-0862">Zinc</keyword>
<comment type="caution">
    <text evidence="10">The sequence shown here is derived from an EMBL/GenBank/DDBJ whole genome shotgun (WGS) entry which is preliminary data.</text>
</comment>
<dbReference type="PANTHER" id="PTHR12589">
    <property type="entry name" value="PYRUVOYL TETRAHYDROBIOPTERIN SYNTHASE"/>
    <property type="match status" value="1"/>
</dbReference>
<comment type="catalytic activity">
    <reaction evidence="8 9">
        <text>7,8-dihydroneopterin 3'-triphosphate + H2O = 6-carboxy-5,6,7,8-tetrahydropterin + triphosphate + acetaldehyde + 2 H(+)</text>
        <dbReference type="Rhea" id="RHEA:27966"/>
        <dbReference type="ChEBI" id="CHEBI:15343"/>
        <dbReference type="ChEBI" id="CHEBI:15377"/>
        <dbReference type="ChEBI" id="CHEBI:15378"/>
        <dbReference type="ChEBI" id="CHEBI:18036"/>
        <dbReference type="ChEBI" id="CHEBI:58462"/>
        <dbReference type="ChEBI" id="CHEBI:61032"/>
        <dbReference type="EC" id="4.1.2.50"/>
    </reaction>
</comment>
<evidence type="ECO:0000256" key="5">
    <source>
        <dbReference type="ARBA" id="ARBA00022723"/>
    </source>
</evidence>
<dbReference type="EMBL" id="JAKGBZ010000051">
    <property type="protein sequence ID" value="MCF3948425.1"/>
    <property type="molecule type" value="Genomic_DNA"/>
</dbReference>
<reference evidence="10 11" key="1">
    <citation type="submission" date="2022-01" db="EMBL/GenBank/DDBJ databases">
        <authorList>
            <person name="Won M."/>
            <person name="Kim S.-J."/>
            <person name="Kwon S.-W."/>
        </authorList>
    </citation>
    <scope>NUCLEOTIDE SEQUENCE [LARGE SCALE GENOMIC DNA]</scope>
    <source>
        <strain evidence="10 11">KCTC 23505</strain>
    </source>
</reference>
<dbReference type="Proteomes" id="UP001521209">
    <property type="component" value="Unassembled WGS sequence"/>
</dbReference>
<comment type="similarity">
    <text evidence="3 9">Belongs to the PTPS family. QueD subfamily.</text>
</comment>
<dbReference type="PANTHER" id="PTHR12589:SF7">
    <property type="entry name" value="6-PYRUVOYL TETRAHYDROBIOPTERIN SYNTHASE"/>
    <property type="match status" value="1"/>
</dbReference>
<comment type="cofactor">
    <cofactor evidence="9">
        <name>Zn(2+)</name>
        <dbReference type="ChEBI" id="CHEBI:29105"/>
    </cofactor>
    <text evidence="9">Binds 1 zinc ion per subunit.</text>
</comment>
<evidence type="ECO:0000313" key="11">
    <source>
        <dbReference type="Proteomes" id="UP001521209"/>
    </source>
</evidence>
<evidence type="ECO:0000256" key="1">
    <source>
        <dbReference type="ARBA" id="ARBA00002285"/>
    </source>
</evidence>
<dbReference type="Gene3D" id="3.30.479.10">
    <property type="entry name" value="6-pyruvoyl tetrahydropterin synthase/QueD"/>
    <property type="match status" value="1"/>
</dbReference>
<dbReference type="PIRSF" id="PIRSF006113">
    <property type="entry name" value="PTP_synth"/>
    <property type="match status" value="1"/>
</dbReference>
<evidence type="ECO:0000256" key="7">
    <source>
        <dbReference type="ARBA" id="ARBA00023239"/>
    </source>
</evidence>
<gene>
    <name evidence="10" type="ORF">L2A60_17275</name>
</gene>
<comment type="function">
    <text evidence="1">Catalyzes the conversion of 7,8-dihydroneopterin triphosphate (H2NTP) to 6-carboxy-5,6,7,8-tetrahydropterin (CPH4) and acetaldehyde.</text>
</comment>
<evidence type="ECO:0000256" key="6">
    <source>
        <dbReference type="ARBA" id="ARBA00022833"/>
    </source>
</evidence>
<evidence type="ECO:0000256" key="4">
    <source>
        <dbReference type="ARBA" id="ARBA00018141"/>
    </source>
</evidence>
<keyword evidence="5 9" id="KW-0479">Metal-binding</keyword>
<dbReference type="InterPro" id="IPR038418">
    <property type="entry name" value="6-PTP_synth/QueD_sf"/>
</dbReference>
<dbReference type="InterPro" id="IPR007115">
    <property type="entry name" value="6-PTP_synth/QueD"/>
</dbReference>
<keyword evidence="9" id="KW-0671">Queuosine biosynthesis</keyword>
<keyword evidence="7 9" id="KW-0456">Lyase</keyword>
<keyword evidence="11" id="KW-1185">Reference proteome</keyword>
<evidence type="ECO:0000256" key="9">
    <source>
        <dbReference type="PIRNR" id="PIRNR006113"/>
    </source>
</evidence>
<organism evidence="10 11">
    <name type="scientific">Acidiphilium iwatense</name>
    <dbReference type="NCBI Taxonomy" id="768198"/>
    <lineage>
        <taxon>Bacteria</taxon>
        <taxon>Pseudomonadati</taxon>
        <taxon>Pseudomonadota</taxon>
        <taxon>Alphaproteobacteria</taxon>
        <taxon>Acetobacterales</taxon>
        <taxon>Acidocellaceae</taxon>
        <taxon>Acidiphilium</taxon>
    </lineage>
</organism>
<evidence type="ECO:0000256" key="2">
    <source>
        <dbReference type="ARBA" id="ARBA00005061"/>
    </source>
</evidence>
<sequence>MFELTKDFRFEAAHTLDRRIDAEPSRRIHGHSYRAEVSLRGAPDSHGMVMDFGLFGAELARLRDRLDHRFLDDIETIGPATLENLCLFIWRSLAPACPNLARVAVFRDSEGESCAYTGPET</sequence>
<dbReference type="RefSeq" id="WP_235705709.1">
    <property type="nucleotide sequence ID" value="NZ_JAKGBZ010000051.1"/>
</dbReference>
<name>A0ABS9E1Z0_9PROT</name>
<dbReference type="Pfam" id="PF01242">
    <property type="entry name" value="PTPS"/>
    <property type="match status" value="1"/>
</dbReference>
<proteinExistence type="inferred from homology"/>
<evidence type="ECO:0000256" key="3">
    <source>
        <dbReference type="ARBA" id="ARBA00008900"/>
    </source>
</evidence>
<evidence type="ECO:0000256" key="8">
    <source>
        <dbReference type="ARBA" id="ARBA00048807"/>
    </source>
</evidence>
<accession>A0ABS9E1Z0</accession>
<dbReference type="SUPFAM" id="SSF55620">
    <property type="entry name" value="Tetrahydrobiopterin biosynthesis enzymes-like"/>
    <property type="match status" value="1"/>
</dbReference>